<evidence type="ECO:0000313" key="1">
    <source>
        <dbReference type="EMBL" id="QIV94495.1"/>
    </source>
</evidence>
<gene>
    <name evidence="1" type="ORF">E3E15_03620</name>
</gene>
<dbReference type="AlphaFoldDB" id="A0A6M3HTH9"/>
<proteinExistence type="predicted"/>
<protein>
    <submittedName>
        <fullName evidence="1">Type IV pili</fullName>
    </submittedName>
</protein>
<dbReference type="Proteomes" id="UP000503320">
    <property type="component" value="Chromosome"/>
</dbReference>
<dbReference type="RefSeq" id="WP_035719010.1">
    <property type="nucleotide sequence ID" value="NZ_CP038017.1"/>
</dbReference>
<dbReference type="EMBL" id="CP038017">
    <property type="protein sequence ID" value="QIV94495.1"/>
    <property type="molecule type" value="Genomic_DNA"/>
</dbReference>
<keyword evidence="2" id="KW-1185">Reference proteome</keyword>
<organism evidence="1 2">
    <name type="scientific">Allofrancisella frigidaquae</name>
    <dbReference type="NCBI Taxonomy" id="1085644"/>
    <lineage>
        <taxon>Bacteria</taxon>
        <taxon>Pseudomonadati</taxon>
        <taxon>Pseudomonadota</taxon>
        <taxon>Gammaproteobacteria</taxon>
        <taxon>Thiotrichales</taxon>
        <taxon>Francisellaceae</taxon>
        <taxon>Allofrancisella</taxon>
    </lineage>
</organism>
<evidence type="ECO:0000313" key="2">
    <source>
        <dbReference type="Proteomes" id="UP000503320"/>
    </source>
</evidence>
<name>A0A6M3HTH9_9GAMM</name>
<dbReference type="KEGG" id="afri:E3E15_03620"/>
<sequence length="329" mass="37958">MLSLLLEKKRKKAQKTVLGIEYDFNSLAAVKLDKKNQEYSLVCCSSDIFSEQAYFEGELICDYIGNVISNIILENKLGFFTRLGFVTYKDIDISKEEIVCDKKNSEIIIKEGVEFYLKEHFLKKKFPESYSDIAFDFYDELEEKGIITIYYIADTKITGRLYNIAKKSKKTVSVCALDNIVISNFVQKLFLSEISQHATNSILFGLYTDKLCIYSFSPSGELRNYEAVKIFDTKITDATYVDEAIQLLLRFIDFMSLDFSDFSSQDNAIYIYGIKANFEEIFALIKELSTKDCRILDPFVNIQKQNYKVDIKAPYRYVMPVAIAMMEAL</sequence>
<reference evidence="1 2" key="1">
    <citation type="submission" date="2019-03" db="EMBL/GenBank/DDBJ databases">
        <title>Complete Genome Sequence of Allofrancisella frigidaquae Strain SYSU 10HL1970 Isolated from Water-Cooling Systems in China.</title>
        <authorList>
            <person name="Ohrman C."/>
            <person name="Uneklint I."/>
            <person name="Sjodin A."/>
        </authorList>
    </citation>
    <scope>NUCLEOTIDE SEQUENCE [LARGE SCALE GENOMIC DNA]</scope>
    <source>
        <strain evidence="1 2">SYSU 10HL1970</strain>
    </source>
</reference>
<accession>A0A6M3HTH9</accession>